<dbReference type="Proteomes" id="UP001575105">
    <property type="component" value="Unassembled WGS sequence"/>
</dbReference>
<keyword evidence="2" id="KW-1185">Reference proteome</keyword>
<name>A0ABV4U1R5_9BACT</name>
<dbReference type="Gene3D" id="3.20.20.140">
    <property type="entry name" value="Metal-dependent hydrolases"/>
    <property type="match status" value="1"/>
</dbReference>
<evidence type="ECO:0000313" key="2">
    <source>
        <dbReference type="Proteomes" id="UP001575105"/>
    </source>
</evidence>
<proteinExistence type="predicted"/>
<organism evidence="1 2">
    <name type="scientific">Natronomicrosphaera hydrolytica</name>
    <dbReference type="NCBI Taxonomy" id="3242702"/>
    <lineage>
        <taxon>Bacteria</taxon>
        <taxon>Pseudomonadati</taxon>
        <taxon>Planctomycetota</taxon>
        <taxon>Phycisphaerae</taxon>
        <taxon>Phycisphaerales</taxon>
        <taxon>Phycisphaeraceae</taxon>
        <taxon>Natronomicrosphaera</taxon>
    </lineage>
</organism>
<dbReference type="PROSITE" id="PS51365">
    <property type="entry name" value="RENAL_DIPEPTIDASE_2"/>
    <property type="match status" value="1"/>
</dbReference>
<dbReference type="PANTHER" id="PTHR10443">
    <property type="entry name" value="MICROSOMAL DIPEPTIDASE"/>
    <property type="match status" value="1"/>
</dbReference>
<reference evidence="1 2" key="1">
    <citation type="submission" date="2024-08" db="EMBL/GenBank/DDBJ databases">
        <title>Whole-genome sequencing of halo(alkali)philic microorganisms from hypersaline lakes.</title>
        <authorList>
            <person name="Sorokin D.Y."/>
            <person name="Merkel A.Y."/>
            <person name="Messina E."/>
            <person name="Yakimov M."/>
        </authorList>
    </citation>
    <scope>NUCLEOTIDE SEQUENCE [LARGE SCALE GENOMIC DNA]</scope>
    <source>
        <strain evidence="1 2">AB-hyl4</strain>
    </source>
</reference>
<dbReference type="PANTHER" id="PTHR10443:SF12">
    <property type="entry name" value="DIPEPTIDASE"/>
    <property type="match status" value="1"/>
</dbReference>
<dbReference type="InterPro" id="IPR008257">
    <property type="entry name" value="Pept_M19"/>
</dbReference>
<accession>A0ABV4U1R5</accession>
<protein>
    <submittedName>
        <fullName evidence="1">Dipeptidase</fullName>
    </submittedName>
</protein>
<dbReference type="RefSeq" id="WP_425344467.1">
    <property type="nucleotide sequence ID" value="NZ_JBGUBD010000002.1"/>
</dbReference>
<sequence length="374" mass="41276">MPLMIDGHLDLAMNALLYERDQLLDVAALREREKRGVADDRGIASVSLPELRRAGVAVVMGTLISRCKPWVDASRPIARIDLDHPHPSMSYAMAHGQLAYYRQLESQGELRIITDGKTLDAHLSQWETIDVDPKTAPPPIGLVVLMEGADPIVAPEQLVQWHEQGLRVLGLAHYGHSRYAAGTPSRDPSSFEKDGPLTPLGVELLKQADELPMAVDLSHLSDASFYQTMDCYGGVVCASHTNCRTLANTPRQFSDRQIKLIVERGGVIGLAMYKGMIRWDDGDPPRAQVRLQHVIEHVDHICQLAGSAKHVALGTDLDGGFGVESTPADLDNYDDLHKLGPMMRERGMTDDDIADFYHGNWRRFLHDAMGAPTA</sequence>
<dbReference type="InterPro" id="IPR032466">
    <property type="entry name" value="Metal_Hydrolase"/>
</dbReference>
<gene>
    <name evidence="1" type="ORF">ACERK3_04470</name>
</gene>
<dbReference type="EMBL" id="JBGUBD010000002">
    <property type="protein sequence ID" value="MFA9477545.1"/>
    <property type="molecule type" value="Genomic_DNA"/>
</dbReference>
<dbReference type="Pfam" id="PF01244">
    <property type="entry name" value="Peptidase_M19"/>
    <property type="match status" value="1"/>
</dbReference>
<evidence type="ECO:0000313" key="1">
    <source>
        <dbReference type="EMBL" id="MFA9477545.1"/>
    </source>
</evidence>
<comment type="caution">
    <text evidence="1">The sequence shown here is derived from an EMBL/GenBank/DDBJ whole genome shotgun (WGS) entry which is preliminary data.</text>
</comment>
<dbReference type="SUPFAM" id="SSF51556">
    <property type="entry name" value="Metallo-dependent hydrolases"/>
    <property type="match status" value="1"/>
</dbReference>